<dbReference type="InterPro" id="IPR050109">
    <property type="entry name" value="HTH-type_TetR-like_transc_reg"/>
</dbReference>
<organism evidence="4 5">
    <name type="scientific">Streptomyces gibsoniae</name>
    <dbReference type="NCBI Taxonomy" id="3075529"/>
    <lineage>
        <taxon>Bacteria</taxon>
        <taxon>Bacillati</taxon>
        <taxon>Actinomycetota</taxon>
        <taxon>Actinomycetes</taxon>
        <taxon>Kitasatosporales</taxon>
        <taxon>Streptomycetaceae</taxon>
        <taxon>Streptomyces</taxon>
    </lineage>
</organism>
<reference evidence="5" key="1">
    <citation type="submission" date="2023-07" db="EMBL/GenBank/DDBJ databases">
        <title>30 novel species of actinomycetes from the DSMZ collection.</title>
        <authorList>
            <person name="Nouioui I."/>
        </authorList>
    </citation>
    <scope>NUCLEOTIDE SEQUENCE [LARGE SCALE GENOMIC DNA]</scope>
    <source>
        <strain evidence="5">DSM 41699</strain>
    </source>
</reference>
<proteinExistence type="predicted"/>
<protein>
    <submittedName>
        <fullName evidence="4">TetR/AcrR family transcriptional regulator</fullName>
    </submittedName>
</protein>
<evidence type="ECO:0000313" key="5">
    <source>
        <dbReference type="Proteomes" id="UP001183809"/>
    </source>
</evidence>
<dbReference type="Proteomes" id="UP001183809">
    <property type="component" value="Unassembled WGS sequence"/>
</dbReference>
<dbReference type="EMBL" id="JAVREY010000001">
    <property type="protein sequence ID" value="MDT0461442.1"/>
    <property type="molecule type" value="Genomic_DNA"/>
</dbReference>
<dbReference type="SUPFAM" id="SSF46689">
    <property type="entry name" value="Homeodomain-like"/>
    <property type="match status" value="1"/>
</dbReference>
<dbReference type="PANTHER" id="PTHR30055">
    <property type="entry name" value="HTH-TYPE TRANSCRIPTIONAL REGULATOR RUTR"/>
    <property type="match status" value="1"/>
</dbReference>
<evidence type="ECO:0000256" key="2">
    <source>
        <dbReference type="PROSITE-ProRule" id="PRU00335"/>
    </source>
</evidence>
<dbReference type="InterPro" id="IPR009057">
    <property type="entry name" value="Homeodomain-like_sf"/>
</dbReference>
<dbReference type="Pfam" id="PF00440">
    <property type="entry name" value="TetR_N"/>
    <property type="match status" value="1"/>
</dbReference>
<keyword evidence="1 2" id="KW-0238">DNA-binding</keyword>
<feature type="domain" description="HTH tetR-type" evidence="3">
    <location>
        <begin position="9"/>
        <end position="69"/>
    </location>
</feature>
<dbReference type="Gene3D" id="1.10.357.10">
    <property type="entry name" value="Tetracycline Repressor, domain 2"/>
    <property type="match status" value="1"/>
</dbReference>
<feature type="DNA-binding region" description="H-T-H motif" evidence="2">
    <location>
        <begin position="32"/>
        <end position="51"/>
    </location>
</feature>
<evidence type="ECO:0000256" key="1">
    <source>
        <dbReference type="ARBA" id="ARBA00023125"/>
    </source>
</evidence>
<accession>A0ABU2TKI9</accession>
<keyword evidence="5" id="KW-1185">Reference proteome</keyword>
<dbReference type="PANTHER" id="PTHR30055:SF146">
    <property type="entry name" value="HTH-TYPE TRANSCRIPTIONAL DUAL REGULATOR CECR"/>
    <property type="match status" value="1"/>
</dbReference>
<dbReference type="RefSeq" id="WP_311690454.1">
    <property type="nucleotide sequence ID" value="NZ_JAVREY010000001.1"/>
</dbReference>
<dbReference type="PROSITE" id="PS50977">
    <property type="entry name" value="HTH_TETR_2"/>
    <property type="match status" value="1"/>
</dbReference>
<gene>
    <name evidence="4" type="ORF">RM764_00255</name>
</gene>
<evidence type="ECO:0000313" key="4">
    <source>
        <dbReference type="EMBL" id="MDT0461442.1"/>
    </source>
</evidence>
<sequence length="189" mass="20531">MSSARMSAEERREIVIRAALVEFARGGFNGTSTAAIARRSGVSQPYLFQLFPDKKALFLAAADRCFRTIRTALEEAMDGLTGPEAMKAAEQAWRGLVSSRDLLMMQLQVYVASVGAEDGTGSAIASEIAEFVRPLWRGLWKLVQERTGSSDAEVTHVFGIGMLINVLVAIGIPLQDHCWASITLDAPLD</sequence>
<comment type="caution">
    <text evidence="4">The sequence shown here is derived from an EMBL/GenBank/DDBJ whole genome shotgun (WGS) entry which is preliminary data.</text>
</comment>
<dbReference type="InterPro" id="IPR001647">
    <property type="entry name" value="HTH_TetR"/>
</dbReference>
<evidence type="ECO:0000259" key="3">
    <source>
        <dbReference type="PROSITE" id="PS50977"/>
    </source>
</evidence>
<name>A0ABU2TKI9_9ACTN</name>